<reference evidence="2" key="1">
    <citation type="submission" date="2023-06" db="EMBL/GenBank/DDBJ databases">
        <authorList>
            <consortium name="Lawrence Berkeley National Laboratory"/>
            <person name="Ahrendt S."/>
            <person name="Sahu N."/>
            <person name="Indic B."/>
            <person name="Wong-Bajracharya J."/>
            <person name="Merenyi Z."/>
            <person name="Ke H.-M."/>
            <person name="Monk M."/>
            <person name="Kocsube S."/>
            <person name="Drula E."/>
            <person name="Lipzen A."/>
            <person name="Balint B."/>
            <person name="Henrissat B."/>
            <person name="Andreopoulos B."/>
            <person name="Martin F.M."/>
            <person name="Harder C.B."/>
            <person name="Rigling D."/>
            <person name="Ford K.L."/>
            <person name="Foster G.D."/>
            <person name="Pangilinan J."/>
            <person name="Papanicolaou A."/>
            <person name="Barry K."/>
            <person name="LaButti K."/>
            <person name="Viragh M."/>
            <person name="Koriabine M."/>
            <person name="Yan M."/>
            <person name="Riley R."/>
            <person name="Champramary S."/>
            <person name="Plett K.L."/>
            <person name="Tsai I.J."/>
            <person name="Slot J."/>
            <person name="Sipos G."/>
            <person name="Plett J."/>
            <person name="Nagy L.G."/>
            <person name="Grigoriev I.V."/>
        </authorList>
    </citation>
    <scope>NUCLEOTIDE SEQUENCE</scope>
    <source>
        <strain evidence="2">ICMP 16352</strain>
    </source>
</reference>
<evidence type="ECO:0000256" key="1">
    <source>
        <dbReference type="SAM" id="MobiDB-lite"/>
    </source>
</evidence>
<evidence type="ECO:0000313" key="3">
    <source>
        <dbReference type="Proteomes" id="UP001175227"/>
    </source>
</evidence>
<dbReference type="AlphaFoldDB" id="A0AA39NVC1"/>
<protein>
    <submittedName>
        <fullName evidence="2">Uncharacterized protein</fullName>
    </submittedName>
</protein>
<organism evidence="2 3">
    <name type="scientific">Armillaria novae-zelandiae</name>
    <dbReference type="NCBI Taxonomy" id="153914"/>
    <lineage>
        <taxon>Eukaryota</taxon>
        <taxon>Fungi</taxon>
        <taxon>Dikarya</taxon>
        <taxon>Basidiomycota</taxon>
        <taxon>Agaricomycotina</taxon>
        <taxon>Agaricomycetes</taxon>
        <taxon>Agaricomycetidae</taxon>
        <taxon>Agaricales</taxon>
        <taxon>Marasmiineae</taxon>
        <taxon>Physalacriaceae</taxon>
        <taxon>Armillaria</taxon>
    </lineage>
</organism>
<sequence length="254" mass="28449">MSFASDPRLFRLTVQITESSSSDASRYGSRTYHIPAAGEYLSFRLDPPIGSLSPHRYWPVHPRLLIGSPLPYSRIRICIFLAFQTLLHRLFISQSFSLPFFAIPGRSSLNPSASSSLSIPSRAEASPFPPHLRHRPPHQTSAPLHPWVLASSLNAQRNVPLAQSLLVSPSPFPETSYVHRPFLFIVSDSPVPRQPLAPLLSPKHISRLVYHYVPPPPLPPAVEIPRNNQFSLPFQPTFISTPLSLFSYSEAKRH</sequence>
<evidence type="ECO:0000313" key="2">
    <source>
        <dbReference type="EMBL" id="KAK0472133.1"/>
    </source>
</evidence>
<keyword evidence="3" id="KW-1185">Reference proteome</keyword>
<proteinExistence type="predicted"/>
<feature type="compositionally biased region" description="Low complexity" evidence="1">
    <location>
        <begin position="114"/>
        <end position="126"/>
    </location>
</feature>
<name>A0AA39NVC1_9AGAR</name>
<accession>A0AA39NVC1</accession>
<dbReference type="Proteomes" id="UP001175227">
    <property type="component" value="Unassembled WGS sequence"/>
</dbReference>
<comment type="caution">
    <text evidence="2">The sequence shown here is derived from an EMBL/GenBank/DDBJ whole genome shotgun (WGS) entry which is preliminary data.</text>
</comment>
<gene>
    <name evidence="2" type="ORF">IW261DRAFT_1571146</name>
</gene>
<feature type="region of interest" description="Disordered" evidence="1">
    <location>
        <begin position="114"/>
        <end position="139"/>
    </location>
</feature>
<dbReference type="EMBL" id="JAUEPR010000043">
    <property type="protein sequence ID" value="KAK0472133.1"/>
    <property type="molecule type" value="Genomic_DNA"/>
</dbReference>